<dbReference type="InterPro" id="IPR004147">
    <property type="entry name" value="ABC1_dom"/>
</dbReference>
<dbReference type="SUPFAM" id="SSF56112">
    <property type="entry name" value="Protein kinase-like (PK-like)"/>
    <property type="match status" value="1"/>
</dbReference>
<feature type="coiled-coil region" evidence="5">
    <location>
        <begin position="187"/>
        <end position="214"/>
    </location>
</feature>
<dbReference type="InterPro" id="IPR000306">
    <property type="entry name" value="Znf_FYVE"/>
</dbReference>
<feature type="domain" description="FYVE-type" evidence="6">
    <location>
        <begin position="128"/>
        <end position="176"/>
    </location>
</feature>
<dbReference type="PANTHER" id="PTHR43173">
    <property type="entry name" value="ABC1 FAMILY PROTEIN"/>
    <property type="match status" value="1"/>
</dbReference>
<evidence type="ECO:0000256" key="5">
    <source>
        <dbReference type="SAM" id="Coils"/>
    </source>
</evidence>
<evidence type="ECO:0000313" key="8">
    <source>
        <dbReference type="Proteomes" id="UP001642464"/>
    </source>
</evidence>
<accession>A0ABP0IXJ1</accession>
<dbReference type="Pfam" id="PF01363">
    <property type="entry name" value="FYVE"/>
    <property type="match status" value="1"/>
</dbReference>
<organism evidence="7 8">
    <name type="scientific">Durusdinium trenchii</name>
    <dbReference type="NCBI Taxonomy" id="1381693"/>
    <lineage>
        <taxon>Eukaryota</taxon>
        <taxon>Sar</taxon>
        <taxon>Alveolata</taxon>
        <taxon>Dinophyceae</taxon>
        <taxon>Suessiales</taxon>
        <taxon>Symbiodiniaceae</taxon>
        <taxon>Durusdinium</taxon>
    </lineage>
</organism>
<dbReference type="SUPFAM" id="SSF57903">
    <property type="entry name" value="FYVE/PHD zinc finger"/>
    <property type="match status" value="1"/>
</dbReference>
<dbReference type="InterPro" id="IPR036527">
    <property type="entry name" value="SCP2_sterol-bd_dom_sf"/>
</dbReference>
<dbReference type="PROSITE" id="PS50178">
    <property type="entry name" value="ZF_FYVE"/>
    <property type="match status" value="1"/>
</dbReference>
<dbReference type="InterPro" id="IPR013083">
    <property type="entry name" value="Znf_RING/FYVE/PHD"/>
</dbReference>
<dbReference type="Pfam" id="PF03109">
    <property type="entry name" value="ABC1"/>
    <property type="match status" value="1"/>
</dbReference>
<evidence type="ECO:0000256" key="1">
    <source>
        <dbReference type="ARBA" id="ARBA00022723"/>
    </source>
</evidence>
<dbReference type="SUPFAM" id="SSF55718">
    <property type="entry name" value="SCP-like"/>
    <property type="match status" value="1"/>
</dbReference>
<dbReference type="Gene3D" id="3.30.40.10">
    <property type="entry name" value="Zinc/RING finger domain, C3HC4 (zinc finger)"/>
    <property type="match status" value="1"/>
</dbReference>
<comment type="caution">
    <text evidence="7">The sequence shown here is derived from an EMBL/GenBank/DDBJ whole genome shotgun (WGS) entry which is preliminary data.</text>
</comment>
<dbReference type="InterPro" id="IPR017455">
    <property type="entry name" value="Znf_FYVE-rel"/>
</dbReference>
<dbReference type="InterPro" id="IPR003033">
    <property type="entry name" value="SCP2_sterol-bd_dom"/>
</dbReference>
<evidence type="ECO:0000259" key="6">
    <source>
        <dbReference type="PROSITE" id="PS50178"/>
    </source>
</evidence>
<reference evidence="7 8" key="1">
    <citation type="submission" date="2024-02" db="EMBL/GenBank/DDBJ databases">
        <authorList>
            <person name="Chen Y."/>
            <person name="Shah S."/>
            <person name="Dougan E. K."/>
            <person name="Thang M."/>
            <person name="Chan C."/>
        </authorList>
    </citation>
    <scope>NUCLEOTIDE SEQUENCE [LARGE SCALE GENOMIC DNA]</scope>
</reference>
<keyword evidence="1" id="KW-0479">Metal-binding</keyword>
<gene>
    <name evidence="7" type="ORF">SCF082_LOCUS9196</name>
</gene>
<evidence type="ECO:0000256" key="4">
    <source>
        <dbReference type="PROSITE-ProRule" id="PRU00091"/>
    </source>
</evidence>
<keyword evidence="3" id="KW-0862">Zinc</keyword>
<dbReference type="Proteomes" id="UP001642464">
    <property type="component" value="Unassembled WGS sequence"/>
</dbReference>
<sequence length="1006" mass="110255">MGDQSSVNGTLLSQLNGIVQRLGPVPDAAQRLALEVAGERFVLRDSGAGTLVVRQPEGEDSDCTVVVRSAADCWALAHGQISPQQAFAQGHLSLRGSLSALMQVRPFLAEMRQKLPVPELPGVPWLPDSASNSCMACDAVFTMMRRRHHCRSCGQLFCDRCSPYRSGLDARQCDKCRATGLQSRSLREDVSASVRLLEQRLEEVEAAAAQREAEELLGTANAFLCLLAAASGLLLAAGGWRQTLAANAILVVVTRMCFFRQLRALWLCVLVLWKYMQSTWEAKRLCEEDAKRFLSARYRVLAFLGARGLRQLGGVWPKVGQYMSTQGDKWPDEVLAELRKLRDAMPAAPFHTTKRTIEEDLGKSVEELFQHFEEQPIASASIGQVHKATLRDGRLVAVKVQHRHAARQIPIDVAYMRLLARFAWVLTLGEVDLMPVVTEWLGAVLEELDFQNEAKNQIRGRTELLEANVDMVVPEVFLSLCGRRVLVMEFVEGHQVAAGDASLTPDERLEVMTSLVKAYAHGLFVSGHFNGDPHAGNLLVTRRHGKAKCVLLDWGLTKQLSDQRRLAACKLIVSVGMKDTNGIVEAFREMGMNFSANADPEPELLLAILRQISLIENKQESRRMQAKFGETTQKAMSHKMELHTKVDSYTGDFFFIFRVASLIKGLATVLDIKAQCLEIFISVSRGVLAGRRPQRQQSLAPSGQRIWRVAAEALQRGAVGIQVAKVDANGQLQLSLSLGCVSYTSWQPLHESDPFPLGCTVLGAPLFATAVAAELRKRGIALNAPAKTFLWSKYSGPLTVGDILRGTKLICKAPPQATSRMLADLPALMKWLESAPAADGTAPAWWPSAEREAACAWLLKGGRQSPSSVMKDLFSEVRRPMFRACMSPIQISKPIMSVESAEVEAAQDSLVASLGADEMRAMHLTDVCLANHPALRDSERSFGQAASAASAAAAALHVKDELWDKATLSNQLSCAKRSRQGELAVVFLTCADADLALQLAELALET</sequence>
<dbReference type="Gene3D" id="3.30.1050.10">
    <property type="entry name" value="SCP2 sterol-binding domain"/>
    <property type="match status" value="1"/>
</dbReference>
<dbReference type="CDD" id="cd05121">
    <property type="entry name" value="ABC1_ADCK3-like"/>
    <property type="match status" value="1"/>
</dbReference>
<dbReference type="SMART" id="SM00064">
    <property type="entry name" value="FYVE"/>
    <property type="match status" value="1"/>
</dbReference>
<dbReference type="PANTHER" id="PTHR43173:SF3">
    <property type="entry name" value="ABC1 FAMILY PROTEIN"/>
    <property type="match status" value="1"/>
</dbReference>
<dbReference type="InterPro" id="IPR011009">
    <property type="entry name" value="Kinase-like_dom_sf"/>
</dbReference>
<evidence type="ECO:0000256" key="3">
    <source>
        <dbReference type="ARBA" id="ARBA00022833"/>
    </source>
</evidence>
<dbReference type="InterPro" id="IPR051130">
    <property type="entry name" value="Mito_struct-func_regulator"/>
</dbReference>
<keyword evidence="8" id="KW-1185">Reference proteome</keyword>
<protein>
    <recommendedName>
        <fullName evidence="6">FYVE-type domain-containing protein</fullName>
    </recommendedName>
</protein>
<evidence type="ECO:0000256" key="2">
    <source>
        <dbReference type="ARBA" id="ARBA00022771"/>
    </source>
</evidence>
<keyword evidence="2 4" id="KW-0863">Zinc-finger</keyword>
<dbReference type="EMBL" id="CAXAMM010005324">
    <property type="protein sequence ID" value="CAK9006828.1"/>
    <property type="molecule type" value="Genomic_DNA"/>
</dbReference>
<evidence type="ECO:0000313" key="7">
    <source>
        <dbReference type="EMBL" id="CAK9006828.1"/>
    </source>
</evidence>
<dbReference type="InterPro" id="IPR011011">
    <property type="entry name" value="Znf_FYVE_PHD"/>
</dbReference>
<name>A0ABP0IXJ1_9DINO</name>
<keyword evidence="5" id="KW-0175">Coiled coil</keyword>
<dbReference type="Pfam" id="PF02036">
    <property type="entry name" value="SCP2"/>
    <property type="match status" value="1"/>
</dbReference>
<proteinExistence type="predicted"/>